<keyword evidence="5 10" id="KW-1133">Transmembrane helix</keyword>
<dbReference type="Pfam" id="PF02416">
    <property type="entry name" value="TatA_B_E"/>
    <property type="match status" value="1"/>
</dbReference>
<comment type="function">
    <text evidence="8">Part of the twin-arginine translocation (Tat) system that transports large folded proteins containing a characteristic twin-arginine motif in their signal peptide across the thylakoid membrane. Involved in delta pH-dependent protein transport required for chloroplast development, especially thylakoid membrane formation. TATC and TATB mediate precursor recognition, whereas TATA facilitates translocation.</text>
</comment>
<evidence type="ECO:0000256" key="8">
    <source>
        <dbReference type="ARBA" id="ARBA00025340"/>
    </source>
</evidence>
<dbReference type="GO" id="GO:0043953">
    <property type="term" value="P:protein transport by the Tat complex"/>
    <property type="evidence" value="ECO:0007669"/>
    <property type="project" value="InterPro"/>
</dbReference>
<dbReference type="GO" id="GO:0006886">
    <property type="term" value="P:intracellular protein transport"/>
    <property type="evidence" value="ECO:0007669"/>
    <property type="project" value="UniProtKB-ARBA"/>
</dbReference>
<evidence type="ECO:0000256" key="4">
    <source>
        <dbReference type="ARBA" id="ARBA00022927"/>
    </source>
</evidence>
<dbReference type="AlphaFoldDB" id="A0A1Y5I3M5"/>
<dbReference type="InterPro" id="IPR006312">
    <property type="entry name" value="TatA/E"/>
</dbReference>
<dbReference type="PANTHER" id="PTHR33162:SF1">
    <property type="entry name" value="SEC-INDEPENDENT PROTEIN TRANSLOCASE PROTEIN TATA, CHLOROPLASTIC"/>
    <property type="match status" value="1"/>
</dbReference>
<dbReference type="GO" id="GO:0009535">
    <property type="term" value="C:chloroplast thylakoid membrane"/>
    <property type="evidence" value="ECO:0007669"/>
    <property type="project" value="UniProtKB-SubCell"/>
</dbReference>
<dbReference type="Gene3D" id="1.20.5.3310">
    <property type="match status" value="1"/>
</dbReference>
<dbReference type="Proteomes" id="UP000195557">
    <property type="component" value="Unassembled WGS sequence"/>
</dbReference>
<proteinExistence type="inferred from homology"/>
<feature type="region of interest" description="Disordered" evidence="9">
    <location>
        <begin position="1"/>
        <end position="36"/>
    </location>
</feature>
<evidence type="ECO:0000256" key="2">
    <source>
        <dbReference type="ARBA" id="ARBA00022448"/>
    </source>
</evidence>
<feature type="transmembrane region" description="Helical" evidence="10">
    <location>
        <begin position="43"/>
        <end position="67"/>
    </location>
</feature>
<dbReference type="PRINTS" id="PR01506">
    <property type="entry name" value="TATBPROTEIN"/>
</dbReference>
<keyword evidence="2" id="KW-0813">Transport</keyword>
<organism evidence="11">
    <name type="scientific">Ostreococcus tauri</name>
    <name type="common">Marine green alga</name>
    <dbReference type="NCBI Taxonomy" id="70448"/>
    <lineage>
        <taxon>Eukaryota</taxon>
        <taxon>Viridiplantae</taxon>
        <taxon>Chlorophyta</taxon>
        <taxon>Mamiellophyceae</taxon>
        <taxon>Mamiellales</taxon>
        <taxon>Bathycoccaceae</taxon>
        <taxon>Ostreococcus</taxon>
    </lineage>
</organism>
<accession>A0A1Y5I3M5</accession>
<dbReference type="InterPro" id="IPR003369">
    <property type="entry name" value="TatA/B/E"/>
</dbReference>
<evidence type="ECO:0000256" key="10">
    <source>
        <dbReference type="SAM" id="Phobius"/>
    </source>
</evidence>
<evidence type="ECO:0000256" key="9">
    <source>
        <dbReference type="SAM" id="MobiDB-lite"/>
    </source>
</evidence>
<feature type="compositionally biased region" description="Basic and acidic residues" evidence="9">
    <location>
        <begin position="90"/>
        <end position="100"/>
    </location>
</feature>
<feature type="compositionally biased region" description="Polar residues" evidence="9">
    <location>
        <begin position="1"/>
        <end position="10"/>
    </location>
</feature>
<dbReference type="HAMAP" id="MF_00236">
    <property type="entry name" value="TatA_E"/>
    <property type="match status" value="1"/>
</dbReference>
<keyword evidence="3 10" id="KW-0812">Transmembrane</keyword>
<reference evidence="11" key="1">
    <citation type="submission" date="2017-04" db="EMBL/GenBank/DDBJ databases">
        <title>Population genomics of picophytoplankton unveils novel chromosome hypervariability.</title>
        <authorList>
            <consortium name="DOE Joint Genome Institute"/>
            <person name="Blanc-Mathieu R."/>
            <person name="Krasovec M."/>
            <person name="Hebrard M."/>
            <person name="Yau S."/>
            <person name="Desgranges E."/>
            <person name="Martin J."/>
            <person name="Schackwitz W."/>
            <person name="Kuo A."/>
            <person name="Salin G."/>
            <person name="Donnadieu C."/>
            <person name="Desdevises Y."/>
            <person name="Sanchez-Ferandin S."/>
            <person name="Moreau H."/>
            <person name="Rivals E."/>
            <person name="Grigoriev I.V."/>
            <person name="Grimsley N."/>
            <person name="Eyre-Walker A."/>
            <person name="Piganeau G."/>
        </authorList>
    </citation>
    <scope>NUCLEOTIDE SEQUENCE [LARGE SCALE GENOMIC DNA]</scope>
    <source>
        <strain evidence="11">RCC 1115</strain>
    </source>
</reference>
<dbReference type="PANTHER" id="PTHR33162">
    <property type="entry name" value="SEC-INDEPENDENT PROTEIN TRANSLOCASE PROTEIN TATA, CHLOROPLASTIC"/>
    <property type="match status" value="1"/>
</dbReference>
<dbReference type="NCBIfam" id="TIGR01411">
    <property type="entry name" value="tatAE"/>
    <property type="match status" value="1"/>
</dbReference>
<evidence type="ECO:0000256" key="7">
    <source>
        <dbReference type="ARBA" id="ARBA00023136"/>
    </source>
</evidence>
<keyword evidence="7 10" id="KW-0472">Membrane</keyword>
<evidence type="ECO:0000256" key="3">
    <source>
        <dbReference type="ARBA" id="ARBA00022692"/>
    </source>
</evidence>
<comment type="subcellular location">
    <subcellularLocation>
        <location evidence="1">Plastid</location>
        <location evidence="1">Chloroplast thylakoid membrane</location>
        <topology evidence="1">Single-pass membrane protein</topology>
    </subcellularLocation>
</comment>
<gene>
    <name evidence="11" type="ORF">BE221DRAFT_1595</name>
</gene>
<evidence type="ECO:0000256" key="1">
    <source>
        <dbReference type="ARBA" id="ARBA00004581"/>
    </source>
</evidence>
<feature type="region of interest" description="Disordered" evidence="9">
    <location>
        <begin position="89"/>
        <end position="125"/>
    </location>
</feature>
<keyword evidence="4" id="KW-0653">Protein transport</keyword>
<sequence length="125" mass="13491">MRATATSTPASLRSTTRRTHRERTVRPSRTSAPRAVAHKRDRVVVRGLFGLGLPEIVVIGGVAAVLFGPQKLPELGKSLGKTVKSFQEAAKVRGGREEGRMGWGETDASRSVSCGGDIARERRAR</sequence>
<dbReference type="EMBL" id="KZ155838">
    <property type="protein sequence ID" value="OUS42794.1"/>
    <property type="molecule type" value="Genomic_DNA"/>
</dbReference>
<dbReference type="eggNOG" id="ENOG502S7UG">
    <property type="taxonomic scope" value="Eukaryota"/>
</dbReference>
<evidence type="ECO:0000256" key="5">
    <source>
        <dbReference type="ARBA" id="ARBA00022989"/>
    </source>
</evidence>
<name>A0A1Y5I3M5_OSTTA</name>
<evidence type="ECO:0000313" key="11">
    <source>
        <dbReference type="EMBL" id="OUS42794.1"/>
    </source>
</evidence>
<evidence type="ECO:0000256" key="6">
    <source>
        <dbReference type="ARBA" id="ARBA00023010"/>
    </source>
</evidence>
<keyword evidence="6" id="KW-0811">Translocation</keyword>
<protein>
    <submittedName>
        <fullName evidence="11">Chloroplast Tha4-2</fullName>
    </submittedName>
</protein>